<evidence type="ECO:0000256" key="3">
    <source>
        <dbReference type="SAM" id="Phobius"/>
    </source>
</evidence>
<dbReference type="EMBL" id="CP019948">
    <property type="protein sequence ID" value="ARN82045.1"/>
    <property type="molecule type" value="Genomic_DNA"/>
</dbReference>
<gene>
    <name evidence="4" type="ORF">B1812_14245</name>
</gene>
<keyword evidence="3" id="KW-1133">Transmembrane helix</keyword>
<dbReference type="AlphaFoldDB" id="A0A1W6MWV6"/>
<dbReference type="KEGG" id="mbry:B1812_14245"/>
<evidence type="ECO:0000256" key="1">
    <source>
        <dbReference type="SAM" id="Coils"/>
    </source>
</evidence>
<protein>
    <submittedName>
        <fullName evidence="4">Uncharacterized protein</fullName>
    </submittedName>
</protein>
<keyword evidence="3" id="KW-0812">Transmembrane</keyword>
<evidence type="ECO:0000313" key="5">
    <source>
        <dbReference type="Proteomes" id="UP000193978"/>
    </source>
</evidence>
<dbReference type="RefSeq" id="WP_085772168.1">
    <property type="nucleotide sequence ID" value="NZ_AP027149.1"/>
</dbReference>
<name>A0A1W6MWV6_9HYPH</name>
<accession>A0A1W6MWV6</accession>
<feature type="region of interest" description="Disordered" evidence="2">
    <location>
        <begin position="1"/>
        <end position="47"/>
    </location>
</feature>
<sequence length="232" mass="24508">MSNDLDPPFGVSAAGGDISEIRISAADRPPGGRRGEGPEASNHVKTRAPFWRRGRKLGAAVAACSLVSLGAWGLYGLVAPHYAGWTGLVTAKFAQITAPPVDLVPVTQKMEAEIQALRTKVAALEKARIATAKSLASLDEMSHRIEDAKSEAKGEIGALSSRVAQLQQETNTKLAEVNATLAAQKRKTARIASRAAVPGERSRQSQTPRPNDAFDPTRHPNAPGAPKPLGEL</sequence>
<feature type="region of interest" description="Disordered" evidence="2">
    <location>
        <begin position="185"/>
        <end position="232"/>
    </location>
</feature>
<reference evidence="4 5" key="1">
    <citation type="submission" date="2017-02" db="EMBL/GenBank/DDBJ databases">
        <authorList>
            <person name="Peterson S.W."/>
        </authorList>
    </citation>
    <scope>NUCLEOTIDE SEQUENCE [LARGE SCALE GENOMIC DNA]</scope>
    <source>
        <strain evidence="4 5">S285</strain>
    </source>
</reference>
<feature type="transmembrane region" description="Helical" evidence="3">
    <location>
        <begin position="57"/>
        <end position="78"/>
    </location>
</feature>
<evidence type="ECO:0000256" key="2">
    <source>
        <dbReference type="SAM" id="MobiDB-lite"/>
    </source>
</evidence>
<keyword evidence="5" id="KW-1185">Reference proteome</keyword>
<feature type="coiled-coil region" evidence="1">
    <location>
        <begin position="107"/>
        <end position="169"/>
    </location>
</feature>
<organism evidence="4 5">
    <name type="scientific">Methylocystis bryophila</name>
    <dbReference type="NCBI Taxonomy" id="655015"/>
    <lineage>
        <taxon>Bacteria</taxon>
        <taxon>Pseudomonadati</taxon>
        <taxon>Pseudomonadota</taxon>
        <taxon>Alphaproteobacteria</taxon>
        <taxon>Hyphomicrobiales</taxon>
        <taxon>Methylocystaceae</taxon>
        <taxon>Methylocystis</taxon>
    </lineage>
</organism>
<dbReference type="Proteomes" id="UP000193978">
    <property type="component" value="Chromosome"/>
</dbReference>
<keyword evidence="1" id="KW-0175">Coiled coil</keyword>
<keyword evidence="3" id="KW-0472">Membrane</keyword>
<evidence type="ECO:0000313" key="4">
    <source>
        <dbReference type="EMBL" id="ARN82045.1"/>
    </source>
</evidence>
<proteinExistence type="predicted"/>